<dbReference type="Gene3D" id="3.10.20.90">
    <property type="entry name" value="Phosphatidylinositol 3-kinase Catalytic Subunit, Chain A, domain 1"/>
    <property type="match status" value="1"/>
</dbReference>
<evidence type="ECO:0000259" key="3">
    <source>
        <dbReference type="PROSITE" id="PS50053"/>
    </source>
</evidence>
<accession>A0ABR2K749</accession>
<dbReference type="PROSITE" id="PS50053">
    <property type="entry name" value="UBIQUITIN_2"/>
    <property type="match status" value="1"/>
</dbReference>
<evidence type="ECO:0000256" key="2">
    <source>
        <dbReference type="SAM" id="Phobius"/>
    </source>
</evidence>
<protein>
    <recommendedName>
        <fullName evidence="3">Ubiquitin-like domain-containing protein</fullName>
    </recommendedName>
</protein>
<keyword evidence="2" id="KW-1133">Transmembrane helix</keyword>
<feature type="region of interest" description="Disordered" evidence="1">
    <location>
        <begin position="83"/>
        <end position="108"/>
    </location>
</feature>
<keyword evidence="2" id="KW-0472">Membrane</keyword>
<dbReference type="SUPFAM" id="SSF54236">
    <property type="entry name" value="Ubiquitin-like"/>
    <property type="match status" value="1"/>
</dbReference>
<sequence length="222" mass="25281">MTLTVKIIYAKDKSSTKIGSVPLTCTILKIKDILKQINKMSSSKSIRVVYRGRILPDDLSIGALIADEQQEITLYVSGIPPISSNPQNANTKQSKNNKPSGYDKTNDNHDHKKQGNLLCSKYLFLFIFLAVLFIFSFFLIKLVYFDPSKYGLPESDVKLNCSKEAVLYGILFFDLVVVLILIIIFAHIDFSALLKYIYLFFVSMLPIWDINEYRQNHGLEPI</sequence>
<feature type="domain" description="Ubiquitin-like" evidence="3">
    <location>
        <begin position="1"/>
        <end position="77"/>
    </location>
</feature>
<feature type="transmembrane region" description="Helical" evidence="2">
    <location>
        <begin position="122"/>
        <end position="145"/>
    </location>
</feature>
<dbReference type="EMBL" id="JAPFFF010000006">
    <property type="protein sequence ID" value="KAK8886943.1"/>
    <property type="molecule type" value="Genomic_DNA"/>
</dbReference>
<feature type="compositionally biased region" description="Polar residues" evidence="1">
    <location>
        <begin position="83"/>
        <end position="99"/>
    </location>
</feature>
<evidence type="ECO:0000256" key="1">
    <source>
        <dbReference type="SAM" id="MobiDB-lite"/>
    </source>
</evidence>
<evidence type="ECO:0000313" key="4">
    <source>
        <dbReference type="EMBL" id="KAK8886943.1"/>
    </source>
</evidence>
<gene>
    <name evidence="4" type="ORF">M9Y10_037978</name>
</gene>
<reference evidence="4 5" key="1">
    <citation type="submission" date="2024-04" db="EMBL/GenBank/DDBJ databases">
        <title>Tritrichomonas musculus Genome.</title>
        <authorList>
            <person name="Alves-Ferreira E."/>
            <person name="Grigg M."/>
            <person name="Lorenzi H."/>
            <person name="Galac M."/>
        </authorList>
    </citation>
    <scope>NUCLEOTIDE SEQUENCE [LARGE SCALE GENOMIC DNA]</scope>
    <source>
        <strain evidence="4 5">EAF2021</strain>
    </source>
</reference>
<organism evidence="4 5">
    <name type="scientific">Tritrichomonas musculus</name>
    <dbReference type="NCBI Taxonomy" id="1915356"/>
    <lineage>
        <taxon>Eukaryota</taxon>
        <taxon>Metamonada</taxon>
        <taxon>Parabasalia</taxon>
        <taxon>Tritrichomonadida</taxon>
        <taxon>Tritrichomonadidae</taxon>
        <taxon>Tritrichomonas</taxon>
    </lineage>
</organism>
<dbReference type="Proteomes" id="UP001470230">
    <property type="component" value="Unassembled WGS sequence"/>
</dbReference>
<dbReference type="InterPro" id="IPR029071">
    <property type="entry name" value="Ubiquitin-like_domsf"/>
</dbReference>
<feature type="transmembrane region" description="Helical" evidence="2">
    <location>
        <begin position="165"/>
        <end position="186"/>
    </location>
</feature>
<dbReference type="InterPro" id="IPR000626">
    <property type="entry name" value="Ubiquitin-like_dom"/>
</dbReference>
<comment type="caution">
    <text evidence="4">The sequence shown here is derived from an EMBL/GenBank/DDBJ whole genome shotgun (WGS) entry which is preliminary data.</text>
</comment>
<keyword evidence="5" id="KW-1185">Reference proteome</keyword>
<proteinExistence type="predicted"/>
<evidence type="ECO:0000313" key="5">
    <source>
        <dbReference type="Proteomes" id="UP001470230"/>
    </source>
</evidence>
<name>A0ABR2K749_9EUKA</name>
<feature type="transmembrane region" description="Helical" evidence="2">
    <location>
        <begin position="193"/>
        <end position="210"/>
    </location>
</feature>
<keyword evidence="2" id="KW-0812">Transmembrane</keyword>